<dbReference type="GO" id="GO:0051213">
    <property type="term" value="F:dioxygenase activity"/>
    <property type="evidence" value="ECO:0007669"/>
    <property type="project" value="UniProtKB-KW"/>
</dbReference>
<dbReference type="SUPFAM" id="SSF54427">
    <property type="entry name" value="NTF2-like"/>
    <property type="match status" value="1"/>
</dbReference>
<gene>
    <name evidence="3" type="ORF">FNJ47_20350</name>
</gene>
<dbReference type="AlphaFoldDB" id="A0A6P1BI24"/>
<reference evidence="3 4" key="1">
    <citation type="journal article" date="2020" name="Arch. Microbiol.">
        <title>Bradyrhizobium uaiense sp. nov., a new highly efficient cowpea symbiont.</title>
        <authorList>
            <person name="Cabral Michel D."/>
            <person name="Azarias Guimaraes A."/>
            <person name="Martins da Costa E."/>
            <person name="Soares de Carvalho T."/>
            <person name="Balsanelli E."/>
            <person name="Willems A."/>
            <person name="Maltempi de Souza E."/>
            <person name="de Souza Moreira F.M."/>
        </authorList>
    </citation>
    <scope>NUCLEOTIDE SEQUENCE [LARGE SCALE GENOMIC DNA]</scope>
    <source>
        <strain evidence="3 4">UFLA 03-164</strain>
    </source>
</reference>
<dbReference type="Proteomes" id="UP000468531">
    <property type="component" value="Unassembled WGS sequence"/>
</dbReference>
<dbReference type="PANTHER" id="PTHR41534:SF1">
    <property type="entry name" value="BLR3401 PROTEIN"/>
    <property type="match status" value="1"/>
</dbReference>
<keyword evidence="2" id="KW-0560">Oxidoreductase</keyword>
<dbReference type="CDD" id="cd00667">
    <property type="entry name" value="ring_hydroxylating_dioxygenases_beta"/>
    <property type="match status" value="1"/>
</dbReference>
<sequence>MAANTTMQTEAHAFAAATIFREARLLDTGEWADWVAMYSEDAVYWVPGWLDEYTTTNDPDTQVSLLYHDARRGLEERIARIESRKSITALPLPRTVHQVSNLEASETGPDEIICHSVFAVHVYDPRVAKEHLRHGRYEHTLRREGSTWKIARKVITLVNDHVPTVLDFYSI</sequence>
<protein>
    <submittedName>
        <fullName evidence="3">Aromatic-ring-hydroxylating dioxygenase subunit beta</fullName>
    </submittedName>
</protein>
<proteinExistence type="inferred from homology"/>
<dbReference type="RefSeq" id="WP_163156134.1">
    <property type="nucleotide sequence ID" value="NZ_VKHP01000080.1"/>
</dbReference>
<dbReference type="InterPro" id="IPR032710">
    <property type="entry name" value="NTF2-like_dom_sf"/>
</dbReference>
<dbReference type="InterPro" id="IPR000391">
    <property type="entry name" value="Rng_hydr_dOase-bsu"/>
</dbReference>
<comment type="similarity">
    <text evidence="1">Belongs to the bacterial ring-hydroxylating dioxygenase beta subunit family.</text>
</comment>
<dbReference type="Gene3D" id="3.10.450.50">
    <property type="match status" value="1"/>
</dbReference>
<evidence type="ECO:0000313" key="3">
    <source>
        <dbReference type="EMBL" id="NEU98117.1"/>
    </source>
</evidence>
<dbReference type="GO" id="GO:0019380">
    <property type="term" value="P:3-phenylpropionate catabolic process"/>
    <property type="evidence" value="ECO:0007669"/>
    <property type="project" value="TreeGrafter"/>
</dbReference>
<evidence type="ECO:0000256" key="1">
    <source>
        <dbReference type="ARBA" id="ARBA00009570"/>
    </source>
</evidence>
<comment type="caution">
    <text evidence="3">The sequence shown here is derived from an EMBL/GenBank/DDBJ whole genome shotgun (WGS) entry which is preliminary data.</text>
</comment>
<dbReference type="Pfam" id="PF00866">
    <property type="entry name" value="Ring_hydroxyl_B"/>
    <property type="match status" value="1"/>
</dbReference>
<accession>A0A6P1BI24</accession>
<evidence type="ECO:0000256" key="2">
    <source>
        <dbReference type="ARBA" id="ARBA00023002"/>
    </source>
</evidence>
<keyword evidence="3" id="KW-0223">Dioxygenase</keyword>
<evidence type="ECO:0000313" key="4">
    <source>
        <dbReference type="Proteomes" id="UP000468531"/>
    </source>
</evidence>
<organism evidence="3 4">
    <name type="scientific">Bradyrhizobium uaiense</name>
    <dbReference type="NCBI Taxonomy" id="2594946"/>
    <lineage>
        <taxon>Bacteria</taxon>
        <taxon>Pseudomonadati</taxon>
        <taxon>Pseudomonadota</taxon>
        <taxon>Alphaproteobacteria</taxon>
        <taxon>Hyphomicrobiales</taxon>
        <taxon>Nitrobacteraceae</taxon>
        <taxon>Bradyrhizobium</taxon>
    </lineage>
</organism>
<name>A0A6P1BI24_9BRAD</name>
<dbReference type="EMBL" id="VKHP01000080">
    <property type="protein sequence ID" value="NEU98117.1"/>
    <property type="molecule type" value="Genomic_DNA"/>
</dbReference>
<keyword evidence="4" id="KW-1185">Reference proteome</keyword>
<dbReference type="PANTHER" id="PTHR41534">
    <property type="entry name" value="BLR3401 PROTEIN"/>
    <property type="match status" value="1"/>
</dbReference>